<dbReference type="Proteomes" id="UP001139089">
    <property type="component" value="Unassembled WGS sequence"/>
</dbReference>
<gene>
    <name evidence="2" type="ORF">LRX75_19220</name>
</gene>
<dbReference type="NCBIfam" id="TIGR01985">
    <property type="entry name" value="phasin_2"/>
    <property type="match status" value="1"/>
</dbReference>
<evidence type="ECO:0000313" key="3">
    <source>
        <dbReference type="Proteomes" id="UP001139089"/>
    </source>
</evidence>
<protein>
    <submittedName>
        <fullName evidence="2">Phasin</fullName>
    </submittedName>
</protein>
<reference evidence="2" key="1">
    <citation type="submission" date="2021-12" db="EMBL/GenBank/DDBJ databases">
        <authorList>
            <person name="Li Y."/>
        </authorList>
    </citation>
    <scope>NUCLEOTIDE SEQUENCE</scope>
    <source>
        <strain evidence="2">DKSPLA3</strain>
    </source>
</reference>
<evidence type="ECO:0000313" key="2">
    <source>
        <dbReference type="EMBL" id="MCD7111171.1"/>
    </source>
</evidence>
<organism evidence="2 3">
    <name type="scientific">Rhizobium quercicola</name>
    <dbReference type="NCBI Taxonomy" id="2901226"/>
    <lineage>
        <taxon>Bacteria</taxon>
        <taxon>Pseudomonadati</taxon>
        <taxon>Pseudomonadota</taxon>
        <taxon>Alphaproteobacteria</taxon>
        <taxon>Hyphomicrobiales</taxon>
        <taxon>Rhizobiaceae</taxon>
        <taxon>Rhizobium/Agrobacterium group</taxon>
        <taxon>Rhizobium</taxon>
    </lineage>
</organism>
<proteinExistence type="predicted"/>
<dbReference type="EMBL" id="JAJOZR010000013">
    <property type="protein sequence ID" value="MCD7111171.1"/>
    <property type="molecule type" value="Genomic_DNA"/>
</dbReference>
<dbReference type="InterPro" id="IPR018968">
    <property type="entry name" value="Phasin"/>
</dbReference>
<comment type="caution">
    <text evidence="2">The sequence shown here is derived from an EMBL/GenBank/DDBJ whole genome shotgun (WGS) entry which is preliminary data.</text>
</comment>
<evidence type="ECO:0000259" key="1">
    <source>
        <dbReference type="Pfam" id="PF09361"/>
    </source>
</evidence>
<dbReference type="RefSeq" id="WP_231816263.1">
    <property type="nucleotide sequence ID" value="NZ_JAJOZR010000013.1"/>
</dbReference>
<dbReference type="InterPro" id="IPR010234">
    <property type="entry name" value="Phasin_subfam-2"/>
</dbReference>
<keyword evidence="3" id="KW-1185">Reference proteome</keyword>
<name>A0A9X1NXK2_9HYPH</name>
<sequence>MTQDIFSISTFDPNKVTETFRDFAEKGATQSREAYAKMKTAAEEAGKTIEATVESAQSGTVELSLKAIDALRTNAETSLSHMEALIACKSLSEVFELQTAFIRKQAELAMEQARTMQETTRKVAENLVKPTKDAAEKALSSIPRA</sequence>
<dbReference type="AlphaFoldDB" id="A0A9X1NXK2"/>
<feature type="domain" description="Phasin" evidence="1">
    <location>
        <begin position="37"/>
        <end position="133"/>
    </location>
</feature>
<dbReference type="Pfam" id="PF09361">
    <property type="entry name" value="Phasin_2"/>
    <property type="match status" value="1"/>
</dbReference>
<accession>A0A9X1NXK2</accession>